<proteinExistence type="predicted"/>
<gene>
    <name evidence="2" type="ORF">EVOR1521_LOCUS5915</name>
</gene>
<evidence type="ECO:0000313" key="2">
    <source>
        <dbReference type="EMBL" id="CAJ1376992.1"/>
    </source>
</evidence>
<dbReference type="Proteomes" id="UP001178507">
    <property type="component" value="Unassembled WGS sequence"/>
</dbReference>
<organism evidence="2 3">
    <name type="scientific">Effrenium voratum</name>
    <dbReference type="NCBI Taxonomy" id="2562239"/>
    <lineage>
        <taxon>Eukaryota</taxon>
        <taxon>Sar</taxon>
        <taxon>Alveolata</taxon>
        <taxon>Dinophyceae</taxon>
        <taxon>Suessiales</taxon>
        <taxon>Symbiodiniaceae</taxon>
        <taxon>Effrenium</taxon>
    </lineage>
</organism>
<feature type="compositionally biased region" description="Low complexity" evidence="1">
    <location>
        <begin position="114"/>
        <end position="134"/>
    </location>
</feature>
<sequence>MEKQGTASPGLRAGARLALGGGYDQSAAEVAAEARSLCRQASQRSRGSRCPFDDHAAFGASPADREARPRHLPPSAPDAARSHQDAHEMRRNNRQAQLKIGGTPWDAPETSNPSASTCAAAQQQAAAGAPSARAARSEALAEAKRYRERMHGSQDLISGNYWAGNAQQNQSLPTPGTALLPGAHMKLQYDGGSLRTLTHERAEYLNSRILAENNRARNEAPLQLN</sequence>
<evidence type="ECO:0000313" key="3">
    <source>
        <dbReference type="Proteomes" id="UP001178507"/>
    </source>
</evidence>
<dbReference type="EMBL" id="CAUJNA010000435">
    <property type="protein sequence ID" value="CAJ1376992.1"/>
    <property type="molecule type" value="Genomic_DNA"/>
</dbReference>
<evidence type="ECO:0000256" key="1">
    <source>
        <dbReference type="SAM" id="MobiDB-lite"/>
    </source>
</evidence>
<name>A0AA36HX75_9DINO</name>
<feature type="compositionally biased region" description="Basic and acidic residues" evidence="1">
    <location>
        <begin position="80"/>
        <end position="91"/>
    </location>
</feature>
<dbReference type="AlphaFoldDB" id="A0AA36HX75"/>
<accession>A0AA36HX75</accession>
<keyword evidence="3" id="KW-1185">Reference proteome</keyword>
<comment type="caution">
    <text evidence="2">The sequence shown here is derived from an EMBL/GenBank/DDBJ whole genome shotgun (WGS) entry which is preliminary data.</text>
</comment>
<protein>
    <submittedName>
        <fullName evidence="2">Uncharacterized protein</fullName>
    </submittedName>
</protein>
<reference evidence="2" key="1">
    <citation type="submission" date="2023-08" db="EMBL/GenBank/DDBJ databases">
        <authorList>
            <person name="Chen Y."/>
            <person name="Shah S."/>
            <person name="Dougan E. K."/>
            <person name="Thang M."/>
            <person name="Chan C."/>
        </authorList>
    </citation>
    <scope>NUCLEOTIDE SEQUENCE</scope>
</reference>
<feature type="region of interest" description="Disordered" evidence="1">
    <location>
        <begin position="40"/>
        <end position="137"/>
    </location>
</feature>